<dbReference type="RefSeq" id="WP_066721518.1">
    <property type="nucleotide sequence ID" value="NZ_JBHSLU010000082.1"/>
</dbReference>
<keyword evidence="2" id="KW-1185">Reference proteome</keyword>
<comment type="caution">
    <text evidence="1">The sequence shown here is derived from an EMBL/GenBank/DDBJ whole genome shotgun (WGS) entry which is preliminary data.</text>
</comment>
<accession>A0ABW0P765</accession>
<reference evidence="2" key="1">
    <citation type="journal article" date="2019" name="Int. J. Syst. Evol. Microbiol.">
        <title>The Global Catalogue of Microorganisms (GCM) 10K type strain sequencing project: providing services to taxonomists for standard genome sequencing and annotation.</title>
        <authorList>
            <consortium name="The Broad Institute Genomics Platform"/>
            <consortium name="The Broad Institute Genome Sequencing Center for Infectious Disease"/>
            <person name="Wu L."/>
            <person name="Ma J."/>
        </authorList>
    </citation>
    <scope>NUCLEOTIDE SEQUENCE [LARGE SCALE GENOMIC DNA]</scope>
    <source>
        <strain evidence="2">CCUG 43117</strain>
    </source>
</reference>
<gene>
    <name evidence="1" type="ORF">ACFPN9_23455</name>
</gene>
<dbReference type="EMBL" id="JBHSLU010000082">
    <property type="protein sequence ID" value="MFC5508203.1"/>
    <property type="molecule type" value="Genomic_DNA"/>
</dbReference>
<evidence type="ECO:0000313" key="2">
    <source>
        <dbReference type="Proteomes" id="UP001596060"/>
    </source>
</evidence>
<organism evidence="1 2">
    <name type="scientific">Bosea massiliensis</name>
    <dbReference type="NCBI Taxonomy" id="151419"/>
    <lineage>
        <taxon>Bacteria</taxon>
        <taxon>Pseudomonadati</taxon>
        <taxon>Pseudomonadota</taxon>
        <taxon>Alphaproteobacteria</taxon>
        <taxon>Hyphomicrobiales</taxon>
        <taxon>Boseaceae</taxon>
        <taxon>Bosea</taxon>
    </lineage>
</organism>
<dbReference type="SUPFAM" id="SSF48452">
    <property type="entry name" value="TPR-like"/>
    <property type="match status" value="1"/>
</dbReference>
<dbReference type="Proteomes" id="UP001596060">
    <property type="component" value="Unassembled WGS sequence"/>
</dbReference>
<evidence type="ECO:0000313" key="1">
    <source>
        <dbReference type="EMBL" id="MFC5508203.1"/>
    </source>
</evidence>
<protein>
    <submittedName>
        <fullName evidence="1">DUF924 family protein</fullName>
    </submittedName>
</protein>
<name>A0ABW0P765_9HYPH</name>
<dbReference type="Gene3D" id="1.25.40.10">
    <property type="entry name" value="Tetratricopeptide repeat domain"/>
    <property type="match status" value="1"/>
</dbReference>
<dbReference type="InterPro" id="IPR011990">
    <property type="entry name" value="TPR-like_helical_dom_sf"/>
</dbReference>
<sequence>MQQDITGGPRRGAADTAQSVIDFWRDAGAERWFKKDAAFDALFRERFLGLHFAAARRELDGWAESAPGSLALAILLDQFPRNSFRGTAHMYATDPLARHFARLAQARGHGTATEPELRLFLHLPFCHSEDLTDQDLSVALSTPLGGDAAKHAEGHRDVIRRFGRFPHRNALLGRETTPEEAAFLAEGGFAG</sequence>
<dbReference type="InterPro" id="IPR010323">
    <property type="entry name" value="DUF924"/>
</dbReference>
<dbReference type="Gene3D" id="1.20.58.320">
    <property type="entry name" value="TPR-like"/>
    <property type="match status" value="1"/>
</dbReference>
<dbReference type="Pfam" id="PF06041">
    <property type="entry name" value="DUF924"/>
    <property type="match status" value="1"/>
</dbReference>
<proteinExistence type="predicted"/>